<gene>
    <name evidence="2" type="ORF">J2Z49_001108</name>
</gene>
<dbReference type="Proteomes" id="UP001225644">
    <property type="component" value="Unassembled WGS sequence"/>
</dbReference>
<dbReference type="EMBL" id="JAUSUX010000006">
    <property type="protein sequence ID" value="MDQ0286003.1"/>
    <property type="molecule type" value="Genomic_DNA"/>
</dbReference>
<evidence type="ECO:0000256" key="1">
    <source>
        <dbReference type="SAM" id="MobiDB-lite"/>
    </source>
</evidence>
<evidence type="ECO:0000313" key="3">
    <source>
        <dbReference type="Proteomes" id="UP001225644"/>
    </source>
</evidence>
<reference evidence="2 3" key="1">
    <citation type="submission" date="2023-07" db="EMBL/GenBank/DDBJ databases">
        <title>Genomic Encyclopedia of Type Strains, Phase IV (KMG-IV): sequencing the most valuable type-strain genomes for metagenomic binning, comparative biology and taxonomic classification.</title>
        <authorList>
            <person name="Goeker M."/>
        </authorList>
    </citation>
    <scope>NUCLEOTIDE SEQUENCE [LARGE SCALE GENOMIC DNA]</scope>
    <source>
        <strain evidence="2 3">DSM 12396</strain>
    </source>
</reference>
<organism evidence="2 3">
    <name type="scientific">Desulfofundulus luciae</name>
    <dbReference type="NCBI Taxonomy" id="74702"/>
    <lineage>
        <taxon>Bacteria</taxon>
        <taxon>Bacillati</taxon>
        <taxon>Bacillota</taxon>
        <taxon>Clostridia</taxon>
        <taxon>Eubacteriales</taxon>
        <taxon>Peptococcaceae</taxon>
        <taxon>Desulfofundulus</taxon>
    </lineage>
</organism>
<keyword evidence="3" id="KW-1185">Reference proteome</keyword>
<evidence type="ECO:0000313" key="2">
    <source>
        <dbReference type="EMBL" id="MDQ0286003.1"/>
    </source>
</evidence>
<accession>A0ABU0AZV5</accession>
<name>A0ABU0AZV5_9FIRM</name>
<comment type="caution">
    <text evidence="2">The sequence shown here is derived from an EMBL/GenBank/DDBJ whole genome shotgun (WGS) entry which is preliminary data.</text>
</comment>
<protein>
    <submittedName>
        <fullName evidence="2">Uncharacterized protein</fullName>
    </submittedName>
</protein>
<feature type="region of interest" description="Disordered" evidence="1">
    <location>
        <begin position="1"/>
        <end position="26"/>
    </location>
</feature>
<proteinExistence type="predicted"/>
<feature type="compositionally biased region" description="Basic and acidic residues" evidence="1">
    <location>
        <begin position="1"/>
        <end position="16"/>
    </location>
</feature>
<sequence>MSRDDKTNRTAERRNDTTQCPALESTGGCPAENVLFSDSCAECAKADDDL</sequence>